<evidence type="ECO:0000256" key="4">
    <source>
        <dbReference type="ARBA" id="ARBA00022643"/>
    </source>
</evidence>
<dbReference type="GO" id="GO:0006207">
    <property type="term" value="P:'de novo' pyrimidine nucleobase biosynthetic process"/>
    <property type="evidence" value="ECO:0007669"/>
    <property type="project" value="InterPro"/>
</dbReference>
<dbReference type="UniPathway" id="UPA00070"/>
<comment type="caution">
    <text evidence="8">The sequence shown here is derived from an EMBL/GenBank/DDBJ whole genome shotgun (WGS) entry which is preliminary data.</text>
</comment>
<accession>A0A2H0E0K7</accession>
<evidence type="ECO:0000256" key="6">
    <source>
        <dbReference type="ARBA" id="ARBA00023002"/>
    </source>
</evidence>
<keyword evidence="6" id="KW-0560">Oxidoreductase</keyword>
<feature type="domain" description="Dihydroorotate dehydrogenase catalytic" evidence="7">
    <location>
        <begin position="9"/>
        <end position="242"/>
    </location>
</feature>
<evidence type="ECO:0000256" key="3">
    <source>
        <dbReference type="ARBA" id="ARBA00022630"/>
    </source>
</evidence>
<dbReference type="Gene3D" id="3.20.20.70">
    <property type="entry name" value="Aldolase class I"/>
    <property type="match status" value="1"/>
</dbReference>
<comment type="pathway">
    <text evidence="2">Pyrimidine metabolism; UMP biosynthesis via de novo pathway.</text>
</comment>
<evidence type="ECO:0000256" key="2">
    <source>
        <dbReference type="ARBA" id="ARBA00004725"/>
    </source>
</evidence>
<proteinExistence type="predicted"/>
<evidence type="ECO:0000313" key="9">
    <source>
        <dbReference type="Proteomes" id="UP000231143"/>
    </source>
</evidence>
<dbReference type="GO" id="GO:0005737">
    <property type="term" value="C:cytoplasm"/>
    <property type="evidence" value="ECO:0007669"/>
    <property type="project" value="InterPro"/>
</dbReference>
<evidence type="ECO:0000256" key="5">
    <source>
        <dbReference type="ARBA" id="ARBA00022975"/>
    </source>
</evidence>
<dbReference type="GO" id="GO:0044205">
    <property type="term" value="P:'de novo' UMP biosynthetic process"/>
    <property type="evidence" value="ECO:0007669"/>
    <property type="project" value="UniProtKB-UniPathway"/>
</dbReference>
<keyword evidence="5" id="KW-0665">Pyrimidine biosynthesis</keyword>
<evidence type="ECO:0000313" key="8">
    <source>
        <dbReference type="EMBL" id="PIP87360.1"/>
    </source>
</evidence>
<name>A0A2H0E0K7_9BACT</name>
<dbReference type="EMBL" id="PCTT01000008">
    <property type="protein sequence ID" value="PIP87360.1"/>
    <property type="molecule type" value="Genomic_DNA"/>
</dbReference>
<dbReference type="Proteomes" id="UP000231143">
    <property type="component" value="Unassembled WGS sequence"/>
</dbReference>
<dbReference type="GO" id="GO:0004152">
    <property type="term" value="F:dihydroorotate dehydrogenase activity"/>
    <property type="evidence" value="ECO:0007669"/>
    <property type="project" value="TreeGrafter"/>
</dbReference>
<evidence type="ECO:0000259" key="7">
    <source>
        <dbReference type="Pfam" id="PF01180"/>
    </source>
</evidence>
<keyword evidence="3" id="KW-0285">Flavoprotein</keyword>
<dbReference type="PROSITE" id="PS00912">
    <property type="entry name" value="DHODEHASE_2"/>
    <property type="match status" value="1"/>
</dbReference>
<dbReference type="InterPro" id="IPR001295">
    <property type="entry name" value="Dihydroorotate_DH_CS"/>
</dbReference>
<dbReference type="InterPro" id="IPR050074">
    <property type="entry name" value="DHO_dehydrogenase"/>
</dbReference>
<protein>
    <recommendedName>
        <fullName evidence="7">Dihydroorotate dehydrogenase catalytic domain-containing protein</fullName>
    </recommendedName>
</protein>
<gene>
    <name evidence="8" type="ORF">COW81_00575</name>
</gene>
<comment type="cofactor">
    <cofactor evidence="1">
        <name>FMN</name>
        <dbReference type="ChEBI" id="CHEBI:58210"/>
    </cofactor>
</comment>
<organism evidence="8 9">
    <name type="scientific">Candidatus Campbellbacteria bacterium CG22_combo_CG10-13_8_21_14_all_36_13</name>
    <dbReference type="NCBI Taxonomy" id="1974529"/>
    <lineage>
        <taxon>Bacteria</taxon>
        <taxon>Candidatus Campbelliibacteriota</taxon>
    </lineage>
</organism>
<reference evidence="8 9" key="1">
    <citation type="submission" date="2017-09" db="EMBL/GenBank/DDBJ databases">
        <title>Depth-based differentiation of microbial function through sediment-hosted aquifers and enrichment of novel symbionts in the deep terrestrial subsurface.</title>
        <authorList>
            <person name="Probst A.J."/>
            <person name="Ladd B."/>
            <person name="Jarett J.K."/>
            <person name="Geller-Mcgrath D.E."/>
            <person name="Sieber C.M."/>
            <person name="Emerson J.B."/>
            <person name="Anantharaman K."/>
            <person name="Thomas B.C."/>
            <person name="Malmstrom R."/>
            <person name="Stieglmeier M."/>
            <person name="Klingl A."/>
            <person name="Woyke T."/>
            <person name="Ryan C.M."/>
            <person name="Banfield J.F."/>
        </authorList>
    </citation>
    <scope>NUCLEOTIDE SEQUENCE [LARGE SCALE GENOMIC DNA]</scope>
    <source>
        <strain evidence="8">CG22_combo_CG10-13_8_21_14_all_36_13</strain>
    </source>
</reference>
<dbReference type="PANTHER" id="PTHR48109">
    <property type="entry name" value="DIHYDROOROTATE DEHYDROGENASE (QUINONE), MITOCHONDRIAL-RELATED"/>
    <property type="match status" value="1"/>
</dbReference>
<dbReference type="SUPFAM" id="SSF51395">
    <property type="entry name" value="FMN-linked oxidoreductases"/>
    <property type="match status" value="1"/>
</dbReference>
<dbReference type="InterPro" id="IPR013785">
    <property type="entry name" value="Aldolase_TIM"/>
</dbReference>
<sequence length="242" mass="26827">MARLINSKSILVNKGLRNEGSKKIIERLRKTKRNKDFVIGISLARTNDSTRADTEEGMNDYINSLRSFVSSDIGDYYAINISCPNAFGGESFAEPKLLDELCTRLDMVSRTKPLYVKMPISISDDLFARLLAVLDTHNVQGVIIGNLQKDYSHIHPDDKKPESFCGGLSGAPCRDRSSELIIMTKSQYKNRFTIIGCGGVFSYQDAKEKFDAGADLIQLVTGMIYEGPGLVRKICKGLSNSL</sequence>
<keyword evidence="4" id="KW-0288">FMN</keyword>
<dbReference type="Pfam" id="PF01180">
    <property type="entry name" value="DHO_dh"/>
    <property type="match status" value="1"/>
</dbReference>
<dbReference type="InterPro" id="IPR005720">
    <property type="entry name" value="Dihydroorotate_DH_cat"/>
</dbReference>
<dbReference type="GO" id="GO:0005886">
    <property type="term" value="C:plasma membrane"/>
    <property type="evidence" value="ECO:0007669"/>
    <property type="project" value="TreeGrafter"/>
</dbReference>
<dbReference type="PANTHER" id="PTHR48109:SF4">
    <property type="entry name" value="DIHYDROOROTATE DEHYDROGENASE (QUINONE), MITOCHONDRIAL"/>
    <property type="match status" value="1"/>
</dbReference>
<evidence type="ECO:0000256" key="1">
    <source>
        <dbReference type="ARBA" id="ARBA00001917"/>
    </source>
</evidence>
<dbReference type="AlphaFoldDB" id="A0A2H0E0K7"/>